<name>A0A6H5IR10_9HYME</name>
<evidence type="ECO:0000313" key="2">
    <source>
        <dbReference type="EMBL" id="CAB0037112.1"/>
    </source>
</evidence>
<accession>A0A6H5IR10</accession>
<dbReference type="AlphaFoldDB" id="A0A6H5IR10"/>
<sequence length="446" mass="50697">MDDADTPRTTSYRYNFTRQYKSSRKLLFVLYYLHLFKWYIFNDDIRRVAPARMHIHYTHTLKTDESCFSRLPRASRPFIYSAMQQQQQEQQEQQQPPPAPGQRPHSNAATCVTARTSRAASQAHSRGVDRAAIALVYVRQSFKPGAGAATQVRVHHGLLSCRSRPMTVRVDVLLVIRGARRPPFDAVGHEIIIRIFIALFINNTKASLDCERSVETVRSSTSGPDLTIFRRTPRGCRGSCHLCKNIICSHYGQYERVYRQYVIQGDAVHLHVDYHVRRVLDLQAAAAARVHDLEKFQVFSVLAACGKIVQNDAVAQSHRQILDQIADDARQGQAARAHDHRYDVSDRQASSSAARTCNSCLYSSSNSRLAQWIREAHTYCTTCESLSTMCARHGLLARAAACIFIHTYTYTTCRRKNMSEEMKKNLVEHVPHVVVACNDDFLFSYG</sequence>
<dbReference type="EMBL" id="CADCXV010000846">
    <property type="protein sequence ID" value="CAB0037112.1"/>
    <property type="molecule type" value="Genomic_DNA"/>
</dbReference>
<protein>
    <submittedName>
        <fullName evidence="2">Uncharacterized protein</fullName>
    </submittedName>
</protein>
<feature type="compositionally biased region" description="Low complexity" evidence="1">
    <location>
        <begin position="84"/>
        <end position="94"/>
    </location>
</feature>
<feature type="region of interest" description="Disordered" evidence="1">
    <location>
        <begin position="82"/>
        <end position="107"/>
    </location>
</feature>
<dbReference type="Proteomes" id="UP000479190">
    <property type="component" value="Unassembled WGS sequence"/>
</dbReference>
<gene>
    <name evidence="2" type="ORF">TBRA_LOCUS8949</name>
</gene>
<keyword evidence="3" id="KW-1185">Reference proteome</keyword>
<proteinExistence type="predicted"/>
<organism evidence="2 3">
    <name type="scientific">Trichogramma brassicae</name>
    <dbReference type="NCBI Taxonomy" id="86971"/>
    <lineage>
        <taxon>Eukaryota</taxon>
        <taxon>Metazoa</taxon>
        <taxon>Ecdysozoa</taxon>
        <taxon>Arthropoda</taxon>
        <taxon>Hexapoda</taxon>
        <taxon>Insecta</taxon>
        <taxon>Pterygota</taxon>
        <taxon>Neoptera</taxon>
        <taxon>Endopterygota</taxon>
        <taxon>Hymenoptera</taxon>
        <taxon>Apocrita</taxon>
        <taxon>Proctotrupomorpha</taxon>
        <taxon>Chalcidoidea</taxon>
        <taxon>Trichogrammatidae</taxon>
        <taxon>Trichogramma</taxon>
    </lineage>
</organism>
<evidence type="ECO:0000313" key="3">
    <source>
        <dbReference type="Proteomes" id="UP000479190"/>
    </source>
</evidence>
<reference evidence="2 3" key="1">
    <citation type="submission" date="2020-02" db="EMBL/GenBank/DDBJ databases">
        <authorList>
            <person name="Ferguson B K."/>
        </authorList>
    </citation>
    <scope>NUCLEOTIDE SEQUENCE [LARGE SCALE GENOMIC DNA]</scope>
</reference>
<evidence type="ECO:0000256" key="1">
    <source>
        <dbReference type="SAM" id="MobiDB-lite"/>
    </source>
</evidence>